<sequence>MKDKIVLITGANRGIGKETTRALAKKGATIIMVCRNLGKSKSVCEMIQTESKNPNIKVMKLDLASLKSIRNFTQEFTASYQKLNVLINNAGIFCMKREETEEGFEKMMGVNHLGHFLLTCELLPILE</sequence>
<accession>X1W2N5</accession>
<comment type="similarity">
    <text evidence="1">Belongs to the short-chain dehydrogenases/reductases (SDR) family.</text>
</comment>
<dbReference type="Gene3D" id="3.40.50.720">
    <property type="entry name" value="NAD(P)-binding Rossmann-like Domain"/>
    <property type="match status" value="1"/>
</dbReference>
<dbReference type="InterPro" id="IPR036291">
    <property type="entry name" value="NAD(P)-bd_dom_sf"/>
</dbReference>
<evidence type="ECO:0008006" key="4">
    <source>
        <dbReference type="Google" id="ProtNLM"/>
    </source>
</evidence>
<proteinExistence type="inferred from homology"/>
<gene>
    <name evidence="3" type="ORF">S12H4_55983</name>
</gene>
<name>X1W2N5_9ZZZZ</name>
<dbReference type="GO" id="GO:0016491">
    <property type="term" value="F:oxidoreductase activity"/>
    <property type="evidence" value="ECO:0007669"/>
    <property type="project" value="UniProtKB-KW"/>
</dbReference>
<evidence type="ECO:0000313" key="3">
    <source>
        <dbReference type="EMBL" id="GAJ24015.1"/>
    </source>
</evidence>
<dbReference type="AlphaFoldDB" id="X1W2N5"/>
<dbReference type="Pfam" id="PF00106">
    <property type="entry name" value="adh_short"/>
    <property type="match status" value="1"/>
</dbReference>
<dbReference type="PRINTS" id="PR00081">
    <property type="entry name" value="GDHRDH"/>
</dbReference>
<organism evidence="3">
    <name type="scientific">marine sediment metagenome</name>
    <dbReference type="NCBI Taxonomy" id="412755"/>
    <lineage>
        <taxon>unclassified sequences</taxon>
        <taxon>metagenomes</taxon>
        <taxon>ecological metagenomes</taxon>
    </lineage>
</organism>
<dbReference type="EMBL" id="BARW01035976">
    <property type="protein sequence ID" value="GAJ24015.1"/>
    <property type="molecule type" value="Genomic_DNA"/>
</dbReference>
<reference evidence="3" key="1">
    <citation type="journal article" date="2014" name="Front. Microbiol.">
        <title>High frequency of phylogenetically diverse reductive dehalogenase-homologous genes in deep subseafloor sedimentary metagenomes.</title>
        <authorList>
            <person name="Kawai M."/>
            <person name="Futagami T."/>
            <person name="Toyoda A."/>
            <person name="Takaki Y."/>
            <person name="Nishi S."/>
            <person name="Hori S."/>
            <person name="Arai W."/>
            <person name="Tsubouchi T."/>
            <person name="Morono Y."/>
            <person name="Uchiyama I."/>
            <person name="Ito T."/>
            <person name="Fujiyama A."/>
            <person name="Inagaki F."/>
            <person name="Takami H."/>
        </authorList>
    </citation>
    <scope>NUCLEOTIDE SEQUENCE</scope>
    <source>
        <strain evidence="3">Expedition CK06-06</strain>
    </source>
</reference>
<feature type="non-terminal residue" evidence="3">
    <location>
        <position position="127"/>
    </location>
</feature>
<dbReference type="InterPro" id="IPR002347">
    <property type="entry name" value="SDR_fam"/>
</dbReference>
<dbReference type="PANTHER" id="PTHR24320">
    <property type="entry name" value="RETINOL DEHYDROGENASE"/>
    <property type="match status" value="1"/>
</dbReference>
<evidence type="ECO:0000256" key="2">
    <source>
        <dbReference type="ARBA" id="ARBA00023002"/>
    </source>
</evidence>
<evidence type="ECO:0000256" key="1">
    <source>
        <dbReference type="ARBA" id="ARBA00006484"/>
    </source>
</evidence>
<comment type="caution">
    <text evidence="3">The sequence shown here is derived from an EMBL/GenBank/DDBJ whole genome shotgun (WGS) entry which is preliminary data.</text>
</comment>
<dbReference type="SUPFAM" id="SSF51735">
    <property type="entry name" value="NAD(P)-binding Rossmann-fold domains"/>
    <property type="match status" value="1"/>
</dbReference>
<keyword evidence="2" id="KW-0560">Oxidoreductase</keyword>
<dbReference type="PANTHER" id="PTHR24320:SF152">
    <property type="entry name" value="SHORT-CHAIN DEHYDROGENASE_REDUCTASE FAMILY PROTEIN"/>
    <property type="match status" value="1"/>
</dbReference>
<protein>
    <recommendedName>
        <fullName evidence="4">Short-chain dehydrogenase/reductase SDR</fullName>
    </recommendedName>
</protein>